<organism evidence="1 2">
    <name type="scientific">Eufriesea mexicana</name>
    <dbReference type="NCBI Taxonomy" id="516756"/>
    <lineage>
        <taxon>Eukaryota</taxon>
        <taxon>Metazoa</taxon>
        <taxon>Ecdysozoa</taxon>
        <taxon>Arthropoda</taxon>
        <taxon>Hexapoda</taxon>
        <taxon>Insecta</taxon>
        <taxon>Pterygota</taxon>
        <taxon>Neoptera</taxon>
        <taxon>Endopterygota</taxon>
        <taxon>Hymenoptera</taxon>
        <taxon>Apocrita</taxon>
        <taxon>Aculeata</taxon>
        <taxon>Apoidea</taxon>
        <taxon>Anthophila</taxon>
        <taxon>Apidae</taxon>
        <taxon>Eufriesea</taxon>
    </lineage>
</organism>
<dbReference type="EMBL" id="KQ759886">
    <property type="protein sequence ID" value="OAD62139.1"/>
    <property type="molecule type" value="Genomic_DNA"/>
</dbReference>
<sequence length="68" mass="7410">MGITIDDSMSRLRLRGSSCRSAFAFVRVNKRLLEKLSLLGTKAAFLPDVADARQPTVNVTINGPFSAK</sequence>
<evidence type="ECO:0000313" key="2">
    <source>
        <dbReference type="Proteomes" id="UP000250275"/>
    </source>
</evidence>
<evidence type="ECO:0000313" key="1">
    <source>
        <dbReference type="EMBL" id="OAD62139.1"/>
    </source>
</evidence>
<keyword evidence="2" id="KW-1185">Reference proteome</keyword>
<name>A0A310SRK3_9HYME</name>
<dbReference type="Proteomes" id="UP000250275">
    <property type="component" value="Unassembled WGS sequence"/>
</dbReference>
<reference evidence="1 2" key="1">
    <citation type="submission" date="2015-07" db="EMBL/GenBank/DDBJ databases">
        <title>The genome of Eufriesea mexicana.</title>
        <authorList>
            <person name="Pan H."/>
            <person name="Kapheim K."/>
        </authorList>
    </citation>
    <scope>NUCLEOTIDE SEQUENCE [LARGE SCALE GENOMIC DNA]</scope>
    <source>
        <strain evidence="1">0111107269</strain>
        <tissue evidence="1">Whole body</tissue>
    </source>
</reference>
<protein>
    <submittedName>
        <fullName evidence="1">Uncharacterized protein</fullName>
    </submittedName>
</protein>
<proteinExistence type="predicted"/>
<dbReference type="AlphaFoldDB" id="A0A310SRK3"/>
<gene>
    <name evidence="1" type="ORF">WN48_07250</name>
</gene>
<accession>A0A310SRK3</accession>